<dbReference type="SUPFAM" id="SSF109854">
    <property type="entry name" value="DinB/YfiT-like putative metalloenzymes"/>
    <property type="match status" value="1"/>
</dbReference>
<accession>A0A7X8SRA9</accession>
<comment type="caution">
    <text evidence="2">The sequence shown here is derived from an EMBL/GenBank/DDBJ whole genome shotgun (WGS) entry which is preliminary data.</text>
</comment>
<dbReference type="RefSeq" id="WP_168885686.1">
    <property type="nucleotide sequence ID" value="NZ_JABAIL010000017.1"/>
</dbReference>
<feature type="domain" description="Mycothiol-dependent maleylpyruvate isomerase metal-binding" evidence="1">
    <location>
        <begin position="10"/>
        <end position="152"/>
    </location>
</feature>
<dbReference type="GO" id="GO:0046872">
    <property type="term" value="F:metal ion binding"/>
    <property type="evidence" value="ECO:0007669"/>
    <property type="project" value="InterPro"/>
</dbReference>
<dbReference type="Gene3D" id="1.20.120.450">
    <property type="entry name" value="dinb family like domain"/>
    <property type="match status" value="1"/>
</dbReference>
<keyword evidence="3" id="KW-1185">Reference proteome</keyword>
<dbReference type="InterPro" id="IPR034660">
    <property type="entry name" value="DinB/YfiT-like"/>
</dbReference>
<organism evidence="2 3">
    <name type="scientific">Flammeovirga agarivorans</name>
    <dbReference type="NCBI Taxonomy" id="2726742"/>
    <lineage>
        <taxon>Bacteria</taxon>
        <taxon>Pseudomonadati</taxon>
        <taxon>Bacteroidota</taxon>
        <taxon>Cytophagia</taxon>
        <taxon>Cytophagales</taxon>
        <taxon>Flammeovirgaceae</taxon>
        <taxon>Flammeovirga</taxon>
    </lineage>
</organism>
<evidence type="ECO:0000259" key="1">
    <source>
        <dbReference type="Pfam" id="PF11716"/>
    </source>
</evidence>
<evidence type="ECO:0000313" key="3">
    <source>
        <dbReference type="Proteomes" id="UP000585050"/>
    </source>
</evidence>
<dbReference type="InterPro" id="IPR024344">
    <property type="entry name" value="MDMPI_metal-binding"/>
</dbReference>
<evidence type="ECO:0000313" key="2">
    <source>
        <dbReference type="EMBL" id="NLR94977.1"/>
    </source>
</evidence>
<sequence length="271" mass="31148">MIDLVNKFPALEEKLFELLDGLSEEEWFTQTVAKKWVVKDVVAHLYDGNIRTLSGLRDGHKPKPPVIQSYQDLLDFLNQLNADWVLAMKRVSPQMLVEFLKQTSRPFCEYYASLDLNAKAEFSVAWAGEMESKNWMHIAREYTEKFLHQQQIRDAVGKQGIINEEFFVPFLEVCMYALPHTLRETSTTSGHSIQLSITGEINKDWYVVFDGQKWNLTSTPKDIVTIIEIDAYASWKLFSKSLRPADLEEKISITGNKDLGKVAIEMVSFMA</sequence>
<gene>
    <name evidence="2" type="ORF">HGP29_27470</name>
</gene>
<reference evidence="2 3" key="1">
    <citation type="submission" date="2020-04" db="EMBL/GenBank/DDBJ databases">
        <title>Flammeovirga sp. SR4, a novel species isolated from seawater.</title>
        <authorList>
            <person name="Wang X."/>
        </authorList>
    </citation>
    <scope>NUCLEOTIDE SEQUENCE [LARGE SCALE GENOMIC DNA]</scope>
    <source>
        <strain evidence="2 3">SR4</strain>
    </source>
</reference>
<dbReference type="AlphaFoldDB" id="A0A7X8SRA9"/>
<protein>
    <recommendedName>
        <fullName evidence="1">Mycothiol-dependent maleylpyruvate isomerase metal-binding domain-containing protein</fullName>
    </recommendedName>
</protein>
<dbReference type="Proteomes" id="UP000585050">
    <property type="component" value="Unassembled WGS sequence"/>
</dbReference>
<dbReference type="EMBL" id="JABAIL010000017">
    <property type="protein sequence ID" value="NLR94977.1"/>
    <property type="molecule type" value="Genomic_DNA"/>
</dbReference>
<dbReference type="Pfam" id="PF11716">
    <property type="entry name" value="MDMPI_N"/>
    <property type="match status" value="1"/>
</dbReference>
<proteinExistence type="predicted"/>
<name>A0A7X8SRA9_9BACT</name>